<dbReference type="PANTHER" id="PTHR30625">
    <property type="entry name" value="PROTEIN TOLQ"/>
    <property type="match status" value="1"/>
</dbReference>
<feature type="compositionally biased region" description="Polar residues" evidence="13">
    <location>
        <begin position="41"/>
        <end position="66"/>
    </location>
</feature>
<dbReference type="AlphaFoldDB" id="A0A841LXF5"/>
<evidence type="ECO:0000256" key="8">
    <source>
        <dbReference type="ARBA" id="ARBA00022927"/>
    </source>
</evidence>
<dbReference type="InterPro" id="IPR002898">
    <property type="entry name" value="MotA_ExbB_proton_chnl"/>
</dbReference>
<dbReference type="EMBL" id="JACIIU010000007">
    <property type="protein sequence ID" value="MBB6261242.1"/>
    <property type="molecule type" value="Genomic_DNA"/>
</dbReference>
<evidence type="ECO:0000256" key="5">
    <source>
        <dbReference type="ARBA" id="ARBA00022475"/>
    </source>
</evidence>
<keyword evidence="6" id="KW-0997">Cell inner membrane</keyword>
<evidence type="ECO:0000256" key="7">
    <source>
        <dbReference type="ARBA" id="ARBA00022692"/>
    </source>
</evidence>
<keyword evidence="9 14" id="KW-1133">Transmembrane helix</keyword>
<evidence type="ECO:0000256" key="3">
    <source>
        <dbReference type="ARBA" id="ARBA00022093"/>
    </source>
</evidence>
<gene>
    <name evidence="16" type="ORF">FHS77_001793</name>
</gene>
<evidence type="ECO:0000256" key="12">
    <source>
        <dbReference type="RuleBase" id="RU004057"/>
    </source>
</evidence>
<dbReference type="InterPro" id="IPR050790">
    <property type="entry name" value="ExbB/TolQ_transport"/>
</dbReference>
<comment type="function">
    <text evidence="11">Involved in the TonB-dependent energy-dependent transport of various receptor-bound substrates. Protects ExbD from proteolytic degradation and functionally stabilizes TonB.</text>
</comment>
<dbReference type="NCBIfam" id="TIGR02797">
    <property type="entry name" value="exbB"/>
    <property type="match status" value="1"/>
</dbReference>
<dbReference type="GO" id="GO:0022857">
    <property type="term" value="F:transmembrane transporter activity"/>
    <property type="evidence" value="ECO:0007669"/>
    <property type="project" value="InterPro"/>
</dbReference>
<evidence type="ECO:0000256" key="11">
    <source>
        <dbReference type="ARBA" id="ARBA00024816"/>
    </source>
</evidence>
<keyword evidence="5" id="KW-1003">Cell membrane</keyword>
<evidence type="ECO:0000256" key="4">
    <source>
        <dbReference type="ARBA" id="ARBA00022448"/>
    </source>
</evidence>
<evidence type="ECO:0000256" key="9">
    <source>
        <dbReference type="ARBA" id="ARBA00022989"/>
    </source>
</evidence>
<dbReference type="GO" id="GO:0017038">
    <property type="term" value="P:protein import"/>
    <property type="evidence" value="ECO:0007669"/>
    <property type="project" value="TreeGrafter"/>
</dbReference>
<evidence type="ECO:0000259" key="15">
    <source>
        <dbReference type="Pfam" id="PF01618"/>
    </source>
</evidence>
<dbReference type="InterPro" id="IPR014164">
    <property type="entry name" value="TonB_ExbB_1"/>
</dbReference>
<evidence type="ECO:0000256" key="10">
    <source>
        <dbReference type="ARBA" id="ARBA00023136"/>
    </source>
</evidence>
<keyword evidence="10 14" id="KW-0472">Membrane</keyword>
<keyword evidence="4 12" id="KW-0813">Transport</keyword>
<proteinExistence type="inferred from homology"/>
<evidence type="ECO:0000256" key="13">
    <source>
        <dbReference type="SAM" id="MobiDB-lite"/>
    </source>
</evidence>
<sequence>MRVPVFVTMKNAIQQFGFVLLAAGIAIVPLMGGQAIAQETPAVQSGSSETTTPNSAAQSSVTQSSGTQAPASEAPSAQAQTAPTQTPVETPSQSAAQPAETQSTPAAPAQQSASEPASLQPAPAQQPVAQPVSTGADTEQERDHTLPHDLSPVGMFMAADAIVKGVMIGLALASLLTWTIWIAKSLELFVARGKLKKAMKTIGHSGSLADAAASLANEKSPAAILVHAAQDEVEASSPAIVLAGAEGLKERVASRLSRIEAAAGRRLSKGTGALATIGSVAPFVGLFGTVWGIMNSFISISESQTTNLAVVAPGIAEALLATAIGLVAAIPAVVIYNVFARSITNYRQALADAGAGVERLVSRDIDFALAKRRAQMAKPAAAAE</sequence>
<name>A0A841LXF5_9HYPH</name>
<evidence type="ECO:0000256" key="14">
    <source>
        <dbReference type="SAM" id="Phobius"/>
    </source>
</evidence>
<reference evidence="16 17" key="1">
    <citation type="submission" date="2020-08" db="EMBL/GenBank/DDBJ databases">
        <title>Genomic Encyclopedia of Type Strains, Phase IV (KMG-IV): sequencing the most valuable type-strain genomes for metagenomic binning, comparative biology and taxonomic classification.</title>
        <authorList>
            <person name="Goeker M."/>
        </authorList>
    </citation>
    <scope>NUCLEOTIDE SEQUENCE [LARGE SCALE GENOMIC DNA]</scope>
    <source>
        <strain evidence="16 17">DSM 22336</strain>
    </source>
</reference>
<evidence type="ECO:0000256" key="1">
    <source>
        <dbReference type="ARBA" id="ARBA00004429"/>
    </source>
</evidence>
<comment type="similarity">
    <text evidence="12">Belongs to the exbB/tolQ family.</text>
</comment>
<feature type="domain" description="MotA/TolQ/ExbB proton channel" evidence="15">
    <location>
        <begin position="250"/>
        <end position="347"/>
    </location>
</feature>
<dbReference type="PANTHER" id="PTHR30625:SF16">
    <property type="entry name" value="BIOPOLYMER TRANSPORT PROTEIN EXBB"/>
    <property type="match status" value="1"/>
</dbReference>
<evidence type="ECO:0000313" key="17">
    <source>
        <dbReference type="Proteomes" id="UP000555393"/>
    </source>
</evidence>
<dbReference type="GO" id="GO:0005886">
    <property type="term" value="C:plasma membrane"/>
    <property type="evidence" value="ECO:0007669"/>
    <property type="project" value="UniProtKB-SubCell"/>
</dbReference>
<feature type="transmembrane region" description="Helical" evidence="14">
    <location>
        <begin position="166"/>
        <end position="190"/>
    </location>
</feature>
<comment type="caution">
    <text evidence="16">The sequence shown here is derived from an EMBL/GenBank/DDBJ whole genome shotgun (WGS) entry which is preliminary data.</text>
</comment>
<feature type="compositionally biased region" description="Low complexity" evidence="13">
    <location>
        <begin position="67"/>
        <end position="133"/>
    </location>
</feature>
<comment type="subunit">
    <text evidence="2">The accessory proteins ExbB and ExbD seem to form a complex with TonB.</text>
</comment>
<keyword evidence="7 14" id="KW-0812">Transmembrane</keyword>
<evidence type="ECO:0000256" key="2">
    <source>
        <dbReference type="ARBA" id="ARBA00011471"/>
    </source>
</evidence>
<accession>A0A841LXF5</accession>
<feature type="transmembrane region" description="Helical" evidence="14">
    <location>
        <begin position="273"/>
        <end position="298"/>
    </location>
</feature>
<dbReference type="Pfam" id="PF01618">
    <property type="entry name" value="MotA_ExbB"/>
    <property type="match status" value="1"/>
</dbReference>
<keyword evidence="17" id="KW-1185">Reference proteome</keyword>
<organism evidence="16 17">
    <name type="scientific">Paenochrobactrum gallinarii</name>
    <dbReference type="NCBI Taxonomy" id="643673"/>
    <lineage>
        <taxon>Bacteria</taxon>
        <taxon>Pseudomonadati</taxon>
        <taxon>Pseudomonadota</taxon>
        <taxon>Alphaproteobacteria</taxon>
        <taxon>Hyphomicrobiales</taxon>
        <taxon>Brucellaceae</taxon>
        <taxon>Paenochrobactrum</taxon>
    </lineage>
</organism>
<comment type="subcellular location">
    <subcellularLocation>
        <location evidence="1">Cell inner membrane</location>
        <topology evidence="1">Multi-pass membrane protein</topology>
    </subcellularLocation>
    <subcellularLocation>
        <location evidence="12">Membrane</location>
        <topology evidence="12">Multi-pass membrane protein</topology>
    </subcellularLocation>
</comment>
<dbReference type="RefSeq" id="WP_246431277.1">
    <property type="nucleotide sequence ID" value="NZ_JACIIU010000007.1"/>
</dbReference>
<dbReference type="Proteomes" id="UP000555393">
    <property type="component" value="Unassembled WGS sequence"/>
</dbReference>
<feature type="region of interest" description="Disordered" evidence="13">
    <location>
        <begin position="41"/>
        <end position="151"/>
    </location>
</feature>
<evidence type="ECO:0000313" key="16">
    <source>
        <dbReference type="EMBL" id="MBB6261242.1"/>
    </source>
</evidence>
<keyword evidence="8 12" id="KW-0653">Protein transport</keyword>
<feature type="transmembrane region" description="Helical" evidence="14">
    <location>
        <begin position="318"/>
        <end position="339"/>
    </location>
</feature>
<protein>
    <recommendedName>
        <fullName evidence="3">Biopolymer transport protein ExbB</fullName>
    </recommendedName>
</protein>
<evidence type="ECO:0000256" key="6">
    <source>
        <dbReference type="ARBA" id="ARBA00022519"/>
    </source>
</evidence>